<organism evidence="1 2">
    <name type="scientific">Candida parapsilosis</name>
    <name type="common">Yeast</name>
    <dbReference type="NCBI Taxonomy" id="5480"/>
    <lineage>
        <taxon>Eukaryota</taxon>
        <taxon>Fungi</taxon>
        <taxon>Dikarya</taxon>
        <taxon>Ascomycota</taxon>
        <taxon>Saccharomycotina</taxon>
        <taxon>Pichiomycetes</taxon>
        <taxon>Debaryomycetaceae</taxon>
        <taxon>Candida/Lodderomyces clade</taxon>
        <taxon>Candida</taxon>
    </lineage>
</organism>
<protein>
    <submittedName>
        <fullName evidence="1">Uncharacterized protein</fullName>
    </submittedName>
</protein>
<accession>A0A8X7NPK4</accession>
<dbReference type="OrthoDB" id="4014468at2759"/>
<evidence type="ECO:0000313" key="1">
    <source>
        <dbReference type="EMBL" id="KAF6058990.1"/>
    </source>
</evidence>
<dbReference type="AlphaFoldDB" id="A0A8X7NPK4"/>
<gene>
    <name evidence="1" type="ORF">FOB60_000572</name>
</gene>
<reference evidence="1" key="1">
    <citation type="submission" date="2020-03" db="EMBL/GenBank/DDBJ databases">
        <title>FDA dAtabase for Regulatory Grade micrObial Sequences (FDA-ARGOS): Supporting development and validation of Infectious Disease Dx tests.</title>
        <authorList>
            <person name="Campos J."/>
            <person name="Goldberg B."/>
            <person name="Tallon L."/>
            <person name="Sadzewicz L."/>
            <person name="Vavikolanu K."/>
            <person name="Mehta A."/>
            <person name="Aluvathingal J."/>
            <person name="Nadendla S."/>
            <person name="Nandy P."/>
            <person name="Geyer C."/>
            <person name="Yan Y."/>
            <person name="Sichtig H."/>
        </authorList>
    </citation>
    <scope>NUCLEOTIDE SEQUENCE [LARGE SCALE GENOMIC DNA]</scope>
    <source>
        <strain evidence="1">FDAARGOS_652</strain>
    </source>
</reference>
<evidence type="ECO:0000313" key="2">
    <source>
        <dbReference type="Proteomes" id="UP000590412"/>
    </source>
</evidence>
<comment type="caution">
    <text evidence="1">The sequence shown here is derived from an EMBL/GenBank/DDBJ whole genome shotgun (WGS) entry which is preliminary data.</text>
</comment>
<sequence length="267" mass="30536">MRLSTTALQNTAIRLSPNRQISTWFLPKYKSFSEIYRKFKPSFLNHYAFIDNTKTVHFSKTENPGLLAQRDGPNILDQILKASSSDSRYEQHVEPLINYIDPVKLSNEELACVSNGLTNLELRVTNEEGKVVFIETDLLRRLGKQAYALALINQFKIFQNMGYLSNSETDIDSDITWLLDNKIILEFMNLNGLSKCVSMNSELLINEYLNNTEFEDKKRVVLNATTIGSFYTLIGLTRVRPRPGSQDLMNKIINGKRGVFNILKQNA</sequence>
<proteinExistence type="predicted"/>
<dbReference type="Proteomes" id="UP000590412">
    <property type="component" value="Unassembled WGS sequence"/>
</dbReference>
<dbReference type="EMBL" id="JABWAB010000001">
    <property type="protein sequence ID" value="KAF6058990.1"/>
    <property type="molecule type" value="Genomic_DNA"/>
</dbReference>
<name>A0A8X7NPK4_CANPA</name>